<dbReference type="Pfam" id="PF00226">
    <property type="entry name" value="DnaJ"/>
    <property type="match status" value="1"/>
</dbReference>
<organism evidence="2 3">
    <name type="scientific">Linum trigynum</name>
    <dbReference type="NCBI Taxonomy" id="586398"/>
    <lineage>
        <taxon>Eukaryota</taxon>
        <taxon>Viridiplantae</taxon>
        <taxon>Streptophyta</taxon>
        <taxon>Embryophyta</taxon>
        <taxon>Tracheophyta</taxon>
        <taxon>Spermatophyta</taxon>
        <taxon>Magnoliopsida</taxon>
        <taxon>eudicotyledons</taxon>
        <taxon>Gunneridae</taxon>
        <taxon>Pentapetalae</taxon>
        <taxon>rosids</taxon>
        <taxon>fabids</taxon>
        <taxon>Malpighiales</taxon>
        <taxon>Linaceae</taxon>
        <taxon>Linum</taxon>
    </lineage>
</organism>
<evidence type="ECO:0000313" key="3">
    <source>
        <dbReference type="Proteomes" id="UP001497516"/>
    </source>
</evidence>
<gene>
    <name evidence="2" type="ORF">LTRI10_LOCUS21357</name>
</gene>
<dbReference type="Gene3D" id="1.10.287.110">
    <property type="entry name" value="DnaJ domain"/>
    <property type="match status" value="1"/>
</dbReference>
<dbReference type="PANTHER" id="PTHR45376">
    <property type="entry name" value="CHAPERONE DNAJ-DOMAIN SUPERFAMILY PROTEIN-RELATED"/>
    <property type="match status" value="1"/>
</dbReference>
<proteinExistence type="predicted"/>
<dbReference type="AlphaFoldDB" id="A0AAV2E2D1"/>
<dbReference type="CDD" id="cd06257">
    <property type="entry name" value="DnaJ"/>
    <property type="match status" value="1"/>
</dbReference>
<reference evidence="2 3" key="1">
    <citation type="submission" date="2024-04" db="EMBL/GenBank/DDBJ databases">
        <authorList>
            <person name="Fracassetti M."/>
        </authorList>
    </citation>
    <scope>NUCLEOTIDE SEQUENCE [LARGE SCALE GENOMIC DNA]</scope>
</reference>
<accession>A0AAV2E2D1</accession>
<sequence length="115" mass="12370">MFRTCDVLPNVAYSNVGILNSGKFATVVEGASNRSTQQLARSPPQIPLPSNKVARSTLGLPLSGPLEIEEVKNAFRESALKWHPDRSHQGDSQVAAAEKFKLCVSAYKSLSSALS</sequence>
<keyword evidence="3" id="KW-1185">Reference proteome</keyword>
<evidence type="ECO:0000313" key="2">
    <source>
        <dbReference type="EMBL" id="CAL1379867.1"/>
    </source>
</evidence>
<dbReference type="PANTHER" id="PTHR45376:SF5">
    <property type="entry name" value="CHAPERONE DNAJ-DOMAIN SUPERFAMILY PROTEIN"/>
    <property type="match status" value="1"/>
</dbReference>
<dbReference type="PROSITE" id="PS50076">
    <property type="entry name" value="DNAJ_2"/>
    <property type="match status" value="1"/>
</dbReference>
<name>A0AAV2E2D1_9ROSI</name>
<dbReference type="EMBL" id="OZ034817">
    <property type="protein sequence ID" value="CAL1379867.1"/>
    <property type="molecule type" value="Genomic_DNA"/>
</dbReference>
<dbReference type="InterPro" id="IPR001623">
    <property type="entry name" value="DnaJ_domain"/>
</dbReference>
<evidence type="ECO:0000259" key="1">
    <source>
        <dbReference type="PROSITE" id="PS50076"/>
    </source>
</evidence>
<feature type="domain" description="J" evidence="1">
    <location>
        <begin position="53"/>
        <end position="115"/>
    </location>
</feature>
<protein>
    <recommendedName>
        <fullName evidence="1">J domain-containing protein</fullName>
    </recommendedName>
</protein>
<dbReference type="Proteomes" id="UP001497516">
    <property type="component" value="Chromosome 4"/>
</dbReference>
<dbReference type="InterPro" id="IPR036869">
    <property type="entry name" value="J_dom_sf"/>
</dbReference>
<dbReference type="SMART" id="SM00271">
    <property type="entry name" value="DnaJ"/>
    <property type="match status" value="1"/>
</dbReference>
<dbReference type="SUPFAM" id="SSF46565">
    <property type="entry name" value="Chaperone J-domain"/>
    <property type="match status" value="1"/>
</dbReference>